<evidence type="ECO:0000259" key="2">
    <source>
        <dbReference type="Pfam" id="PF03572"/>
    </source>
</evidence>
<dbReference type="EMBL" id="RJJR01000002">
    <property type="protein sequence ID" value="RNI38696.1"/>
    <property type="molecule type" value="Genomic_DNA"/>
</dbReference>
<dbReference type="PANTHER" id="PTHR32060">
    <property type="entry name" value="TAIL-SPECIFIC PROTEASE"/>
    <property type="match status" value="1"/>
</dbReference>
<dbReference type="OrthoDB" id="5480566at2"/>
<keyword evidence="4" id="KW-1185">Reference proteome</keyword>
<accession>A0A3M9NLN2</accession>
<protein>
    <submittedName>
        <fullName evidence="3">Peptidase S41</fullName>
    </submittedName>
</protein>
<feature type="domain" description="Tail specific protease" evidence="2">
    <location>
        <begin position="253"/>
        <end position="458"/>
    </location>
</feature>
<dbReference type="GO" id="GO:0030288">
    <property type="term" value="C:outer membrane-bounded periplasmic space"/>
    <property type="evidence" value="ECO:0007669"/>
    <property type="project" value="TreeGrafter"/>
</dbReference>
<evidence type="ECO:0000313" key="4">
    <source>
        <dbReference type="Proteomes" id="UP000267223"/>
    </source>
</evidence>
<organism evidence="3 4">
    <name type="scientific">Hanamia caeni</name>
    <dbReference type="NCBI Taxonomy" id="2294116"/>
    <lineage>
        <taxon>Bacteria</taxon>
        <taxon>Pseudomonadati</taxon>
        <taxon>Bacteroidota</taxon>
        <taxon>Chitinophagia</taxon>
        <taxon>Chitinophagales</taxon>
        <taxon>Chitinophagaceae</taxon>
        <taxon>Hanamia</taxon>
    </lineage>
</organism>
<dbReference type="Proteomes" id="UP000267223">
    <property type="component" value="Unassembled WGS sequence"/>
</dbReference>
<sequence>MRQYFFFLLLPVLFSCAASRNYNPNKKYSKQQLQQDYTLLREILESKHPSLYWYTSKDSMDSYFDAGYNSIRDSMTELQFGWKVIAPLTSVIHCGHTSFIMSKGWNRFIKNKVIPCFPLYLKVWKDTMLVVGNLNIRNRLIPTGSFVTSINGINNREMIDYMFHFLVEDGYAENINYIRLSADFPYYHRNIFGLYKSYLVDYTDTNGVKKSSVIPYFEPVIDSSKKKKKIKKIKYTREEKMARIRSLQFDSSTALMTVNGFSKGHLKNFFRRSFREMKRNKTKNLIIDLRINGGGDIIKSAFLTRYLRNTPFKVADTAVAVSNGLAPYTRYISKGFFNNIGLHFVTHKEEDGKFHFGYWERHIFRPKRRNHFNGDVYVLTNGLTFSASTIFCNAVKGQENIELVGEETGGGWYGNSGILIPDITLPNTKIRVRLPFFKLVQYKHVAVKGTGVAPDVYVGPDWQDILGGIDTKVEKVKELIRQKNKD</sequence>
<comment type="caution">
    <text evidence="3">The sequence shown here is derived from an EMBL/GenBank/DDBJ whole genome shotgun (WGS) entry which is preliminary data.</text>
</comment>
<keyword evidence="1" id="KW-0732">Signal</keyword>
<dbReference type="SUPFAM" id="SSF52096">
    <property type="entry name" value="ClpP/crotonase"/>
    <property type="match status" value="1"/>
</dbReference>
<feature type="signal peptide" evidence="1">
    <location>
        <begin position="1"/>
        <end position="17"/>
    </location>
</feature>
<dbReference type="RefSeq" id="WP_123119258.1">
    <property type="nucleotide sequence ID" value="NZ_RJJR01000002.1"/>
</dbReference>
<dbReference type="PROSITE" id="PS51257">
    <property type="entry name" value="PROKAR_LIPOPROTEIN"/>
    <property type="match status" value="1"/>
</dbReference>
<dbReference type="PANTHER" id="PTHR32060:SF30">
    <property type="entry name" value="CARBOXY-TERMINAL PROCESSING PROTEASE CTPA"/>
    <property type="match status" value="1"/>
</dbReference>
<dbReference type="GO" id="GO:0008236">
    <property type="term" value="F:serine-type peptidase activity"/>
    <property type="evidence" value="ECO:0007669"/>
    <property type="project" value="InterPro"/>
</dbReference>
<evidence type="ECO:0000256" key="1">
    <source>
        <dbReference type="SAM" id="SignalP"/>
    </source>
</evidence>
<dbReference type="InterPro" id="IPR005151">
    <property type="entry name" value="Tail-specific_protease"/>
</dbReference>
<dbReference type="InterPro" id="IPR029045">
    <property type="entry name" value="ClpP/crotonase-like_dom_sf"/>
</dbReference>
<dbReference type="Gene3D" id="3.90.226.10">
    <property type="entry name" value="2-enoyl-CoA Hydratase, Chain A, domain 1"/>
    <property type="match status" value="1"/>
</dbReference>
<dbReference type="GO" id="GO:0004175">
    <property type="term" value="F:endopeptidase activity"/>
    <property type="evidence" value="ECO:0007669"/>
    <property type="project" value="TreeGrafter"/>
</dbReference>
<dbReference type="GO" id="GO:0006508">
    <property type="term" value="P:proteolysis"/>
    <property type="evidence" value="ECO:0007669"/>
    <property type="project" value="InterPro"/>
</dbReference>
<reference evidence="3 4" key="1">
    <citation type="submission" date="2018-11" db="EMBL/GenBank/DDBJ databases">
        <title>Draft genome sequence of Ferruginibacter sp. BO-59.</title>
        <authorList>
            <person name="Im W.T."/>
        </authorList>
    </citation>
    <scope>NUCLEOTIDE SEQUENCE [LARGE SCALE GENOMIC DNA]</scope>
    <source>
        <strain evidence="3 4">BO-59</strain>
    </source>
</reference>
<name>A0A3M9NLN2_9BACT</name>
<feature type="chain" id="PRO_5018019295" evidence="1">
    <location>
        <begin position="18"/>
        <end position="486"/>
    </location>
</feature>
<dbReference type="AlphaFoldDB" id="A0A3M9NLN2"/>
<proteinExistence type="predicted"/>
<dbReference type="Pfam" id="PF03572">
    <property type="entry name" value="Peptidase_S41"/>
    <property type="match status" value="1"/>
</dbReference>
<gene>
    <name evidence="3" type="ORF">EFY79_03250</name>
</gene>
<evidence type="ECO:0000313" key="3">
    <source>
        <dbReference type="EMBL" id="RNI38696.1"/>
    </source>
</evidence>
<dbReference type="GO" id="GO:0007165">
    <property type="term" value="P:signal transduction"/>
    <property type="evidence" value="ECO:0007669"/>
    <property type="project" value="TreeGrafter"/>
</dbReference>